<dbReference type="GO" id="GO:0016787">
    <property type="term" value="F:hydrolase activity"/>
    <property type="evidence" value="ECO:0007669"/>
    <property type="project" value="UniProtKB-KW"/>
</dbReference>
<dbReference type="Gene3D" id="3.30.40.10">
    <property type="entry name" value="Zinc/RING finger domain, C3HC4 (zinc finger)"/>
    <property type="match status" value="1"/>
</dbReference>
<dbReference type="PROSITE" id="PS51194">
    <property type="entry name" value="HELICASE_CTER"/>
    <property type="match status" value="1"/>
</dbReference>
<organism evidence="4">
    <name type="scientific">Pseudo-nitzschia australis</name>
    <dbReference type="NCBI Taxonomy" id="44445"/>
    <lineage>
        <taxon>Eukaryota</taxon>
        <taxon>Sar</taxon>
        <taxon>Stramenopiles</taxon>
        <taxon>Ochrophyta</taxon>
        <taxon>Bacillariophyta</taxon>
        <taxon>Bacillariophyceae</taxon>
        <taxon>Bacillariophycidae</taxon>
        <taxon>Bacillariales</taxon>
        <taxon>Bacillariaceae</taxon>
        <taxon>Pseudo-nitzschia</taxon>
    </lineage>
</organism>
<protein>
    <recommendedName>
        <fullName evidence="3">Helicase C-terminal domain-containing protein</fullName>
    </recommendedName>
</protein>
<dbReference type="EMBL" id="HBIX01001426">
    <property type="protein sequence ID" value="CAE0708346.1"/>
    <property type="molecule type" value="Transcribed_RNA"/>
</dbReference>
<dbReference type="InterPro" id="IPR001650">
    <property type="entry name" value="Helicase_C-like"/>
</dbReference>
<dbReference type="Gene3D" id="3.40.50.300">
    <property type="entry name" value="P-loop containing nucleotide triphosphate hydrolases"/>
    <property type="match status" value="1"/>
</dbReference>
<dbReference type="InterPro" id="IPR027417">
    <property type="entry name" value="P-loop_NTPase"/>
</dbReference>
<keyword evidence="2" id="KW-0175">Coiled coil</keyword>
<evidence type="ECO:0000259" key="3">
    <source>
        <dbReference type="PROSITE" id="PS51194"/>
    </source>
</evidence>
<dbReference type="CDD" id="cd18793">
    <property type="entry name" value="SF2_C_SNF"/>
    <property type="match status" value="1"/>
</dbReference>
<accession>A0A7S4A9N0</accession>
<proteinExistence type="predicted"/>
<evidence type="ECO:0000256" key="2">
    <source>
        <dbReference type="SAM" id="Coils"/>
    </source>
</evidence>
<feature type="coiled-coil region" evidence="2">
    <location>
        <begin position="268"/>
        <end position="298"/>
    </location>
</feature>
<evidence type="ECO:0000313" key="4">
    <source>
        <dbReference type="EMBL" id="CAE0708346.1"/>
    </source>
</evidence>
<dbReference type="Pfam" id="PF00271">
    <property type="entry name" value="Helicase_C"/>
    <property type="match status" value="1"/>
</dbReference>
<name>A0A7S4A9N0_9STRA</name>
<dbReference type="InterPro" id="IPR052583">
    <property type="entry name" value="ATP-helicase/E3_Ub-Ligase"/>
</dbReference>
<dbReference type="InterPro" id="IPR013083">
    <property type="entry name" value="Znf_RING/FYVE/PHD"/>
</dbReference>
<dbReference type="AlphaFoldDB" id="A0A7S4A9N0"/>
<dbReference type="SUPFAM" id="SSF52540">
    <property type="entry name" value="P-loop containing nucleoside triphosphate hydrolases"/>
    <property type="match status" value="1"/>
</dbReference>
<dbReference type="PANTHER" id="PTHR45865">
    <property type="entry name" value="E3 UBIQUITIN-PROTEIN LIGASE SHPRH FAMILY MEMBER"/>
    <property type="match status" value="1"/>
</dbReference>
<reference evidence="4" key="1">
    <citation type="submission" date="2021-01" db="EMBL/GenBank/DDBJ databases">
        <authorList>
            <person name="Corre E."/>
            <person name="Pelletier E."/>
            <person name="Niang G."/>
            <person name="Scheremetjew M."/>
            <person name="Finn R."/>
            <person name="Kale V."/>
            <person name="Holt S."/>
            <person name="Cochrane G."/>
            <person name="Meng A."/>
            <person name="Brown T."/>
            <person name="Cohen L."/>
        </authorList>
    </citation>
    <scope>NUCLEOTIDE SEQUENCE</scope>
    <source>
        <strain evidence="4">10249 10 AB</strain>
    </source>
</reference>
<sequence length="893" mass="100614">MEQILDRFIDDARHKCEEAQRIAILHTNGMAGLTRLKVEARARGVKVDWNDRSLFLRSGQLYRESLILAQKNANPVRATAEAKLTGNAGFCSPGQVFQNGKCFPVWKMRQDFQKVWTTVEYESSSRRIAKLLVRPMLHLPAHASEENSNDFEWKLIKPTSVTLQVATAATGGEFVDCVEASLENDWVEVDNVCRTNKSKTWRIVVTSSDNFDNAVQVSSLKKCGYFVGLEVELYEPQINSDDLQLLHSLHNACLSYEAAIQIPSGESNDDIHAQLKSMKEEKAKIEHLQKEQAVALHKACMLKLDELTMKRKNKEHLLFSITSFSRPCNDINDCWDDGWYDDFLGMVSMYGSDTQQNVIFDRIVQDIEGLYNADDVMKFPNVNNISGLRTALNMRISKIRSDGLGKKQVLLPATTADNEFVQIRSARFKCSRDEHGLCMKSIHNLSSAPGLIEINENSHCRLCKADWNQTGQICRHCDIASILQDLKPDSITIAILTAIYAAIRTSAGISLLNSKEASHVAERAKRFFEVLEAEEREKIGAWRMWRIHLDLLNGLDELDSCKKGLRLSFENEDLTSYTEEQLNAIVQPIDVLHQYHDHAAKQAMSLGDLRQSIGTLRYLQNQKQSVETQEQASTSETCVVCLLPLDGECSVLRCGHRFHQKHCFGQILKISGGINVQCPMRCRLQTAKSEVMIATNKARDDGSSTTRKVKGSYGTKITRIVSDILCIKDKGEKVVIFSQWHDMLDILESALEGNNIAVSRPYGGKRFSESLLAFHSLDCTVLLLNLKQGAEGLTLVHATHVFMVEPVMNNGLDQQAINRIHRVGQTRQTFVWRYLIEDTIEMKLDKMRQTHQDNNEVLEDSMHSTKSNIIFSAGGIDGGFASQAELLEILDGK</sequence>
<dbReference type="InterPro" id="IPR049730">
    <property type="entry name" value="SNF2/RAD54-like_C"/>
</dbReference>
<keyword evidence="1" id="KW-0378">Hydrolase</keyword>
<evidence type="ECO:0000256" key="1">
    <source>
        <dbReference type="ARBA" id="ARBA00022801"/>
    </source>
</evidence>
<feature type="domain" description="Helicase C-terminal" evidence="3">
    <location>
        <begin position="719"/>
        <end position="866"/>
    </location>
</feature>
<gene>
    <name evidence="4" type="ORF">PAUS00366_LOCUS1066</name>
</gene>
<dbReference type="PANTHER" id="PTHR45865:SF1">
    <property type="entry name" value="E3 UBIQUITIN-PROTEIN LIGASE SHPRH"/>
    <property type="match status" value="1"/>
</dbReference>
<dbReference type="SUPFAM" id="SSF57850">
    <property type="entry name" value="RING/U-box"/>
    <property type="match status" value="1"/>
</dbReference>